<dbReference type="Proteomes" id="UP001157418">
    <property type="component" value="Unassembled WGS sequence"/>
</dbReference>
<proteinExistence type="predicted"/>
<dbReference type="EMBL" id="CAKMRJ010005634">
    <property type="protein sequence ID" value="CAH1450000.1"/>
    <property type="molecule type" value="Genomic_DNA"/>
</dbReference>
<keyword evidence="2" id="KW-1185">Reference proteome</keyword>
<gene>
    <name evidence="1" type="ORF">LVIROSA_LOCUS35447</name>
</gene>
<sequence>MSSVVKMLDGKLPLLPPVVKREVENPDLRFKAFDMLLHDNEPQVSTHLADSQGLRSISTHRPWMDTSLYKDESHEMKLLPDLYDVDM</sequence>
<accession>A0AAU9PKC3</accession>
<evidence type="ECO:0000313" key="2">
    <source>
        <dbReference type="Proteomes" id="UP001157418"/>
    </source>
</evidence>
<name>A0AAU9PKC3_9ASTR</name>
<dbReference type="AlphaFoldDB" id="A0AAU9PKC3"/>
<evidence type="ECO:0000313" key="1">
    <source>
        <dbReference type="EMBL" id="CAH1450000.1"/>
    </source>
</evidence>
<reference evidence="1 2" key="1">
    <citation type="submission" date="2022-01" db="EMBL/GenBank/DDBJ databases">
        <authorList>
            <person name="Xiong W."/>
            <person name="Schranz E."/>
        </authorList>
    </citation>
    <scope>NUCLEOTIDE SEQUENCE [LARGE SCALE GENOMIC DNA]</scope>
</reference>
<comment type="caution">
    <text evidence="1">The sequence shown here is derived from an EMBL/GenBank/DDBJ whole genome shotgun (WGS) entry which is preliminary data.</text>
</comment>
<protein>
    <submittedName>
        <fullName evidence="1">Uncharacterized protein</fullName>
    </submittedName>
</protein>
<organism evidence="1 2">
    <name type="scientific">Lactuca virosa</name>
    <dbReference type="NCBI Taxonomy" id="75947"/>
    <lineage>
        <taxon>Eukaryota</taxon>
        <taxon>Viridiplantae</taxon>
        <taxon>Streptophyta</taxon>
        <taxon>Embryophyta</taxon>
        <taxon>Tracheophyta</taxon>
        <taxon>Spermatophyta</taxon>
        <taxon>Magnoliopsida</taxon>
        <taxon>eudicotyledons</taxon>
        <taxon>Gunneridae</taxon>
        <taxon>Pentapetalae</taxon>
        <taxon>asterids</taxon>
        <taxon>campanulids</taxon>
        <taxon>Asterales</taxon>
        <taxon>Asteraceae</taxon>
        <taxon>Cichorioideae</taxon>
        <taxon>Cichorieae</taxon>
        <taxon>Lactucinae</taxon>
        <taxon>Lactuca</taxon>
    </lineage>
</organism>